<sequence length="121" mass="12580">MRWISKVFALLVLITVTTASQAGPTDSFVVSAKLTNAGRTFGEPNAVVLANAPATVEVAGSDGYTLMVTVSDITADQIQVVANLDSPHGSMAPTIVVRPDEAASVRVGELGLEVTVRRRGS</sequence>
<accession>A0ABU7WAY4</accession>
<name>A0ABU7WAY4_9GAMM</name>
<comment type="caution">
    <text evidence="2">The sequence shown here is derived from an EMBL/GenBank/DDBJ whole genome shotgun (WGS) entry which is preliminary data.</text>
</comment>
<dbReference type="RefSeq" id="WP_332076839.1">
    <property type="nucleotide sequence ID" value="NZ_JAZHBM010000001.1"/>
</dbReference>
<reference evidence="2 3" key="1">
    <citation type="submission" date="2024-01" db="EMBL/GenBank/DDBJ databases">
        <title>Novel species of the genus Luteimonas isolated from rivers.</title>
        <authorList>
            <person name="Lu H."/>
        </authorList>
    </citation>
    <scope>NUCLEOTIDE SEQUENCE [LARGE SCALE GENOMIC DNA]</scope>
    <source>
        <strain evidence="2 3">SMYT11W</strain>
    </source>
</reference>
<evidence type="ECO:0000313" key="3">
    <source>
        <dbReference type="Proteomes" id="UP001358324"/>
    </source>
</evidence>
<feature type="chain" id="PRO_5047496032" evidence="1">
    <location>
        <begin position="23"/>
        <end position="121"/>
    </location>
</feature>
<keyword evidence="3" id="KW-1185">Reference proteome</keyword>
<organism evidence="2 3">
    <name type="scientific">Luteimonas flava</name>
    <dbReference type="NCBI Taxonomy" id="3115822"/>
    <lineage>
        <taxon>Bacteria</taxon>
        <taxon>Pseudomonadati</taxon>
        <taxon>Pseudomonadota</taxon>
        <taxon>Gammaproteobacteria</taxon>
        <taxon>Lysobacterales</taxon>
        <taxon>Lysobacteraceae</taxon>
        <taxon>Luteimonas</taxon>
    </lineage>
</organism>
<feature type="signal peptide" evidence="1">
    <location>
        <begin position="1"/>
        <end position="22"/>
    </location>
</feature>
<dbReference type="Proteomes" id="UP001358324">
    <property type="component" value="Unassembled WGS sequence"/>
</dbReference>
<dbReference type="EMBL" id="JAZHBM010000001">
    <property type="protein sequence ID" value="MEF3081088.1"/>
    <property type="molecule type" value="Genomic_DNA"/>
</dbReference>
<gene>
    <name evidence="2" type="ORF">V3391_02510</name>
</gene>
<protein>
    <submittedName>
        <fullName evidence="2">Uncharacterized protein</fullName>
    </submittedName>
</protein>
<evidence type="ECO:0000313" key="2">
    <source>
        <dbReference type="EMBL" id="MEF3081088.1"/>
    </source>
</evidence>
<evidence type="ECO:0000256" key="1">
    <source>
        <dbReference type="SAM" id="SignalP"/>
    </source>
</evidence>
<proteinExistence type="predicted"/>
<keyword evidence="1" id="KW-0732">Signal</keyword>